<evidence type="ECO:0000256" key="3">
    <source>
        <dbReference type="ARBA" id="ARBA00022989"/>
    </source>
</evidence>
<keyword evidence="2" id="KW-0391">Immunity</keyword>
<dbReference type="PANTHER" id="PTHR16675:SF130">
    <property type="entry name" value="T-CELL SURFACE GLYCOPROTEIN CD1B"/>
    <property type="match status" value="1"/>
</dbReference>
<dbReference type="GO" id="GO:0005615">
    <property type="term" value="C:extracellular space"/>
    <property type="evidence" value="ECO:0007669"/>
    <property type="project" value="TreeGrafter"/>
</dbReference>
<dbReference type="EMBL" id="KB099855">
    <property type="protein sequence ID" value="ELK37932.1"/>
    <property type="molecule type" value="Genomic_DNA"/>
</dbReference>
<keyword evidence="7" id="KW-0325">Glycoprotein</keyword>
<dbReference type="InterPro" id="IPR011162">
    <property type="entry name" value="MHC_I/II-like_Ag-recog"/>
</dbReference>
<sequence>MLLLPLLLLMVLIPGGDNEPAFQGPTTFHLNQISSFANSTWAQNRGSGWLGDLQIHGWDSESGTAIFLKPWSKGNLSDEEVTELVEIFRVYLIGFIRFIRDHLSEFQQTYPFEIQGTAGCELHVGKATVGFLRGALGGVDFMSLRNGTCVPAAEAGSRARWFCTLYTQYQGISDIIGNLLYRTCPRYLWSVLEAGKAELQRQVKPEAWLSSGPPPGPGRLRLVCHVSGFYPKERERERERVLGPGGAGVENTERERPVAVVFNWCAMAICKTCNT</sequence>
<dbReference type="PANTHER" id="PTHR16675">
    <property type="entry name" value="MHC CLASS I-RELATED"/>
    <property type="match status" value="1"/>
</dbReference>
<dbReference type="GO" id="GO:0071723">
    <property type="term" value="F:lipopeptide binding"/>
    <property type="evidence" value="ECO:0007669"/>
    <property type="project" value="TreeGrafter"/>
</dbReference>
<evidence type="ECO:0000256" key="10">
    <source>
        <dbReference type="SAM" id="SignalP"/>
    </source>
</evidence>
<evidence type="ECO:0000313" key="13">
    <source>
        <dbReference type="Proteomes" id="UP000010556"/>
    </source>
</evidence>
<dbReference type="GO" id="GO:0030883">
    <property type="term" value="F:endogenous lipid antigen binding"/>
    <property type="evidence" value="ECO:0007669"/>
    <property type="project" value="TreeGrafter"/>
</dbReference>
<evidence type="ECO:0000313" key="12">
    <source>
        <dbReference type="EMBL" id="ELK37932.1"/>
    </source>
</evidence>
<dbReference type="SUPFAM" id="SSF54452">
    <property type="entry name" value="MHC antigen-recognition domain"/>
    <property type="match status" value="1"/>
</dbReference>
<keyword evidence="5" id="KW-0472">Membrane</keyword>
<keyword evidence="1" id="KW-0812">Transmembrane</keyword>
<evidence type="ECO:0000256" key="9">
    <source>
        <dbReference type="ARBA" id="ARBA00046288"/>
    </source>
</evidence>
<evidence type="ECO:0000259" key="11">
    <source>
        <dbReference type="Pfam" id="PF16497"/>
    </source>
</evidence>
<dbReference type="InterPro" id="IPR013783">
    <property type="entry name" value="Ig-like_fold"/>
</dbReference>
<dbReference type="GO" id="GO:0002250">
    <property type="term" value="P:adaptive immune response"/>
    <property type="evidence" value="ECO:0007669"/>
    <property type="project" value="UniProtKB-KW"/>
</dbReference>
<dbReference type="InterPro" id="IPR037055">
    <property type="entry name" value="MHC_I-like_Ag-recog_sf"/>
</dbReference>
<dbReference type="Proteomes" id="UP000010556">
    <property type="component" value="Unassembled WGS sequence"/>
</dbReference>
<organism evidence="12 13">
    <name type="scientific">Myotis davidii</name>
    <name type="common">David's myotis</name>
    <dbReference type="NCBI Taxonomy" id="225400"/>
    <lineage>
        <taxon>Eukaryota</taxon>
        <taxon>Metazoa</taxon>
        <taxon>Chordata</taxon>
        <taxon>Craniata</taxon>
        <taxon>Vertebrata</taxon>
        <taxon>Euteleostomi</taxon>
        <taxon>Mammalia</taxon>
        <taxon>Eutheria</taxon>
        <taxon>Laurasiatheria</taxon>
        <taxon>Chiroptera</taxon>
        <taxon>Yangochiroptera</taxon>
        <taxon>Vespertilionidae</taxon>
        <taxon>Myotis</taxon>
    </lineage>
</organism>
<reference evidence="13" key="1">
    <citation type="journal article" date="2013" name="Science">
        <title>Comparative analysis of bat genomes provides insight into the evolution of flight and immunity.</title>
        <authorList>
            <person name="Zhang G."/>
            <person name="Cowled C."/>
            <person name="Shi Z."/>
            <person name="Huang Z."/>
            <person name="Bishop-Lilly K.A."/>
            <person name="Fang X."/>
            <person name="Wynne J.W."/>
            <person name="Xiong Z."/>
            <person name="Baker M.L."/>
            <person name="Zhao W."/>
            <person name="Tachedjian M."/>
            <person name="Zhu Y."/>
            <person name="Zhou P."/>
            <person name="Jiang X."/>
            <person name="Ng J."/>
            <person name="Yang L."/>
            <person name="Wu L."/>
            <person name="Xiao J."/>
            <person name="Feng Y."/>
            <person name="Chen Y."/>
            <person name="Sun X."/>
            <person name="Zhang Y."/>
            <person name="Marsh G.A."/>
            <person name="Crameri G."/>
            <person name="Broder C.C."/>
            <person name="Frey K.G."/>
            <person name="Wang L.F."/>
            <person name="Wang J."/>
        </authorList>
    </citation>
    <scope>NUCLEOTIDE SEQUENCE [LARGE SCALE GENOMIC DNA]</scope>
</reference>
<keyword evidence="6" id="KW-1015">Disulfide bond</keyword>
<dbReference type="GO" id="GO:0012505">
    <property type="term" value="C:endomembrane system"/>
    <property type="evidence" value="ECO:0007669"/>
    <property type="project" value="UniProtKB-SubCell"/>
</dbReference>
<feature type="chain" id="PRO_5003971213" evidence="10">
    <location>
        <begin position="19"/>
        <end position="275"/>
    </location>
</feature>
<proteinExistence type="predicted"/>
<keyword evidence="10" id="KW-0732">Signal</keyword>
<keyword evidence="8" id="KW-0393">Immunoglobulin domain</keyword>
<dbReference type="InterPro" id="IPR011161">
    <property type="entry name" value="MHC_I-like_Ag-recog"/>
</dbReference>
<dbReference type="GO" id="GO:0030884">
    <property type="term" value="F:exogenous lipid antigen binding"/>
    <property type="evidence" value="ECO:0007669"/>
    <property type="project" value="TreeGrafter"/>
</dbReference>
<gene>
    <name evidence="12" type="ORF">MDA_GLEAN10001332</name>
</gene>
<evidence type="ECO:0000256" key="8">
    <source>
        <dbReference type="ARBA" id="ARBA00023319"/>
    </source>
</evidence>
<dbReference type="eggNOG" id="ENOG502SJH6">
    <property type="taxonomic scope" value="Eukaryota"/>
</dbReference>
<evidence type="ECO:0000256" key="1">
    <source>
        <dbReference type="ARBA" id="ARBA00022692"/>
    </source>
</evidence>
<evidence type="ECO:0000256" key="7">
    <source>
        <dbReference type="ARBA" id="ARBA00023180"/>
    </source>
</evidence>
<dbReference type="Gene3D" id="2.60.40.10">
    <property type="entry name" value="Immunoglobulins"/>
    <property type="match status" value="1"/>
</dbReference>
<evidence type="ECO:0000256" key="5">
    <source>
        <dbReference type="ARBA" id="ARBA00023136"/>
    </source>
</evidence>
<feature type="domain" description="MHC class I-like antigen recognition-like" evidence="11">
    <location>
        <begin position="1"/>
        <end position="198"/>
    </location>
</feature>
<evidence type="ECO:0000256" key="4">
    <source>
        <dbReference type="ARBA" id="ARBA00023130"/>
    </source>
</evidence>
<dbReference type="AlphaFoldDB" id="L5MHZ8"/>
<comment type="subcellular location">
    <subcellularLocation>
        <location evidence="9">Endomembrane system</location>
        <topology evidence="9">Single-pass type I membrane protein</topology>
    </subcellularLocation>
</comment>
<keyword evidence="4" id="KW-1064">Adaptive immunity</keyword>
<keyword evidence="3" id="KW-1133">Transmembrane helix</keyword>
<dbReference type="GO" id="GO:0048007">
    <property type="term" value="P:antigen processing and presentation, exogenous lipid antigen via MHC class Ib"/>
    <property type="evidence" value="ECO:0007669"/>
    <property type="project" value="TreeGrafter"/>
</dbReference>
<accession>L5MHZ8</accession>
<protein>
    <submittedName>
        <fullName evidence="12">T-cell surface glycoprotein CD1b</fullName>
    </submittedName>
</protein>
<dbReference type="Gene3D" id="3.30.500.10">
    <property type="entry name" value="MHC class I-like antigen recognition-like"/>
    <property type="match status" value="1"/>
</dbReference>
<dbReference type="GO" id="GO:0009897">
    <property type="term" value="C:external side of plasma membrane"/>
    <property type="evidence" value="ECO:0007669"/>
    <property type="project" value="TreeGrafter"/>
</dbReference>
<dbReference type="FunFam" id="3.30.500.10:FF:000002">
    <property type="entry name" value="Antigen-presenting glycoprotein CD1d1"/>
    <property type="match status" value="1"/>
</dbReference>
<keyword evidence="13" id="KW-1185">Reference proteome</keyword>
<feature type="signal peptide" evidence="10">
    <location>
        <begin position="1"/>
        <end position="18"/>
    </location>
</feature>
<dbReference type="InterPro" id="IPR050208">
    <property type="entry name" value="MHC_class-I_related"/>
</dbReference>
<evidence type="ECO:0000256" key="6">
    <source>
        <dbReference type="ARBA" id="ARBA00023157"/>
    </source>
</evidence>
<dbReference type="Pfam" id="PF16497">
    <property type="entry name" value="MHC_I_3"/>
    <property type="match status" value="1"/>
</dbReference>
<dbReference type="GO" id="GO:0048006">
    <property type="term" value="P:antigen processing and presentation, endogenous lipid antigen via MHC class Ib"/>
    <property type="evidence" value="ECO:0007669"/>
    <property type="project" value="TreeGrafter"/>
</dbReference>
<dbReference type="GO" id="GO:0001916">
    <property type="term" value="P:positive regulation of T cell mediated cytotoxicity"/>
    <property type="evidence" value="ECO:0007669"/>
    <property type="project" value="TreeGrafter"/>
</dbReference>
<evidence type="ECO:0000256" key="2">
    <source>
        <dbReference type="ARBA" id="ARBA00022859"/>
    </source>
</evidence>
<name>L5MHZ8_MYODS</name>